<dbReference type="CDD" id="cd05286">
    <property type="entry name" value="QOR2"/>
    <property type="match status" value="1"/>
</dbReference>
<dbReference type="InterPro" id="IPR005174">
    <property type="entry name" value="KIB1-4_b-propeller"/>
</dbReference>
<dbReference type="Pfam" id="PF03478">
    <property type="entry name" value="Beta-prop_KIB1-4"/>
    <property type="match status" value="1"/>
</dbReference>
<dbReference type="AlphaFoldDB" id="A0A314Y1G2"/>
<dbReference type="Proteomes" id="UP000250321">
    <property type="component" value="Unassembled WGS sequence"/>
</dbReference>
<dbReference type="InterPro" id="IPR020843">
    <property type="entry name" value="ER"/>
</dbReference>
<dbReference type="GO" id="GO:0035925">
    <property type="term" value="F:mRNA 3'-UTR AU-rich region binding"/>
    <property type="evidence" value="ECO:0007669"/>
    <property type="project" value="TreeGrafter"/>
</dbReference>
<dbReference type="InterPro" id="IPR036047">
    <property type="entry name" value="F-box-like_dom_sf"/>
</dbReference>
<keyword evidence="1" id="KW-0521">NADP</keyword>
<organism evidence="5 6">
    <name type="scientific">Prunus yedoensis var. nudiflora</name>
    <dbReference type="NCBI Taxonomy" id="2094558"/>
    <lineage>
        <taxon>Eukaryota</taxon>
        <taxon>Viridiplantae</taxon>
        <taxon>Streptophyta</taxon>
        <taxon>Embryophyta</taxon>
        <taxon>Tracheophyta</taxon>
        <taxon>Spermatophyta</taxon>
        <taxon>Magnoliopsida</taxon>
        <taxon>eudicotyledons</taxon>
        <taxon>Gunneridae</taxon>
        <taxon>Pentapetalae</taxon>
        <taxon>rosids</taxon>
        <taxon>fabids</taxon>
        <taxon>Rosales</taxon>
        <taxon>Rosaceae</taxon>
        <taxon>Amygdaloideae</taxon>
        <taxon>Amygdaleae</taxon>
        <taxon>Prunus</taxon>
    </lineage>
</organism>
<dbReference type="GO" id="GO:0005829">
    <property type="term" value="C:cytosol"/>
    <property type="evidence" value="ECO:0007669"/>
    <property type="project" value="TreeGrafter"/>
</dbReference>
<dbReference type="Pfam" id="PF00107">
    <property type="entry name" value="ADH_zinc_N"/>
    <property type="match status" value="1"/>
</dbReference>
<dbReference type="OrthoDB" id="3509362at2759"/>
<accession>A0A314Y1G2</accession>
<dbReference type="SMART" id="SM00829">
    <property type="entry name" value="PKS_ER"/>
    <property type="match status" value="1"/>
</dbReference>
<keyword evidence="6" id="KW-1185">Reference proteome</keyword>
<evidence type="ECO:0000313" key="6">
    <source>
        <dbReference type="Proteomes" id="UP000250321"/>
    </source>
</evidence>
<evidence type="ECO:0000313" key="5">
    <source>
        <dbReference type="EMBL" id="PQQ00103.1"/>
    </source>
</evidence>
<dbReference type="Gene3D" id="1.20.1280.50">
    <property type="match status" value="1"/>
</dbReference>
<evidence type="ECO:0000256" key="3">
    <source>
        <dbReference type="ARBA" id="ARBA00070796"/>
    </source>
</evidence>
<evidence type="ECO:0000256" key="2">
    <source>
        <dbReference type="ARBA" id="ARBA00023002"/>
    </source>
</evidence>
<dbReference type="PANTHER" id="PTHR48106:SF13">
    <property type="entry name" value="QUINONE OXIDOREDUCTASE-RELATED"/>
    <property type="match status" value="1"/>
</dbReference>
<dbReference type="InterPro" id="IPR036291">
    <property type="entry name" value="NAD(P)-bd_dom_sf"/>
</dbReference>
<protein>
    <recommendedName>
        <fullName evidence="3">Probable quinone oxidoreductase</fullName>
    </recommendedName>
</protein>
<dbReference type="Gene3D" id="3.90.180.10">
    <property type="entry name" value="Medium-chain alcohol dehydrogenases, catalytic domain"/>
    <property type="match status" value="1"/>
</dbReference>
<dbReference type="GO" id="GO:0003960">
    <property type="term" value="F:quinone reductase (NADPH) activity"/>
    <property type="evidence" value="ECO:0007669"/>
    <property type="project" value="InterPro"/>
</dbReference>
<reference evidence="5 6" key="1">
    <citation type="submission" date="2018-02" db="EMBL/GenBank/DDBJ databases">
        <title>Draft genome of wild Prunus yedoensis var. nudiflora.</title>
        <authorList>
            <person name="Baek S."/>
            <person name="Kim J.-H."/>
            <person name="Choi K."/>
            <person name="Kim G.-B."/>
            <person name="Cho A."/>
            <person name="Jang H."/>
            <person name="Shin C.-H."/>
            <person name="Yu H.-J."/>
            <person name="Mun J.-H."/>
        </authorList>
    </citation>
    <scope>NUCLEOTIDE SEQUENCE [LARGE SCALE GENOMIC DNA]</scope>
    <source>
        <strain evidence="6">cv. Jeju island</strain>
        <tissue evidence="5">Leaf</tissue>
    </source>
</reference>
<name>A0A314Y1G2_PRUYE</name>
<feature type="domain" description="Enoyl reductase (ER)" evidence="4">
    <location>
        <begin position="290"/>
        <end position="560"/>
    </location>
</feature>
<dbReference type="STRING" id="2094558.A0A314Y1G2"/>
<dbReference type="PANTHER" id="PTHR48106">
    <property type="entry name" value="QUINONE OXIDOREDUCTASE PIG3-RELATED"/>
    <property type="match status" value="1"/>
</dbReference>
<dbReference type="GO" id="GO:0070402">
    <property type="term" value="F:NADPH binding"/>
    <property type="evidence" value="ECO:0007669"/>
    <property type="project" value="TreeGrafter"/>
</dbReference>
<dbReference type="InterPro" id="IPR047618">
    <property type="entry name" value="QOR-like"/>
</dbReference>
<dbReference type="Gene3D" id="3.40.50.720">
    <property type="entry name" value="NAD(P)-binding Rossmann-like Domain"/>
    <property type="match status" value="1"/>
</dbReference>
<proteinExistence type="predicted"/>
<dbReference type="EMBL" id="PJQY01001743">
    <property type="protein sequence ID" value="PQQ00103.1"/>
    <property type="molecule type" value="Genomic_DNA"/>
</dbReference>
<keyword evidence="2" id="KW-0560">Oxidoreductase</keyword>
<sequence length="562" mass="63561">MNSDWSNLPQELLYLVLERLESPLEFRLVCKPWRSAAKNTKTTKMFTPLILISEPKKDIWNAYNVVVDKVLKLQLRFKNQRFCGSSKGWLIAVDENSVVSLINPFLGVGRRGEKENSVIRLPPLSTPNRRRNFYLKRRYDHLIYKATISADPILDPNNCIILVIYEELSQLAFIRLNRDKKWTFADKSVDQSWRLIEEVVQFQDKFYALDRLGKLCSFDITTQSILNVNLVAHGAQHDRAYDYKRYLVVSNENKILMVEKCFVYIPPIRFTRKFRIFELNFKMGEWVEKNTLGDAALFLGDSSSICVLASKLGCRPNCIYFNHDNNRTADDFSYYGPHDYGVYSMEEKSVLKPYTEDAKILLKKSRQPSIWVVPSCVIGHTVLVHAAAGGVGSLLCQWANALGATVIGTVSTKLKAAQAKEDGCHHVIIYKEEDFVARVKEITSDNGVEVVYDSVGKDTFEGSLACLKTRGYMVSFGQSSGAPDPVPLSAIAVKSLFLTRPSLFHYAVTRDELLGMAGEVFGNVQSSVLRVRVNHTYPLSEAAQAHEDLENRKTSGSVLLIP</sequence>
<evidence type="ECO:0000256" key="1">
    <source>
        <dbReference type="ARBA" id="ARBA00022857"/>
    </source>
</evidence>
<comment type="caution">
    <text evidence="5">The sequence shown here is derived from an EMBL/GenBank/DDBJ whole genome shotgun (WGS) entry which is preliminary data.</text>
</comment>
<dbReference type="InterPro" id="IPR013149">
    <property type="entry name" value="ADH-like_C"/>
</dbReference>
<dbReference type="SUPFAM" id="SSF51735">
    <property type="entry name" value="NAD(P)-binding Rossmann-fold domains"/>
    <property type="match status" value="1"/>
</dbReference>
<dbReference type="FunFam" id="3.40.50.720:FF:000053">
    <property type="entry name" value="Quinone oxidoreductase 1"/>
    <property type="match status" value="1"/>
</dbReference>
<evidence type="ECO:0000259" key="4">
    <source>
        <dbReference type="SMART" id="SM00829"/>
    </source>
</evidence>
<gene>
    <name evidence="5" type="ORF">Pyn_28406</name>
</gene>
<dbReference type="SUPFAM" id="SSF81383">
    <property type="entry name" value="F-box domain"/>
    <property type="match status" value="1"/>
</dbReference>